<dbReference type="InterPro" id="IPR014942">
    <property type="entry name" value="AbiEii"/>
</dbReference>
<dbReference type="GO" id="GO:0016740">
    <property type="term" value="F:transferase activity"/>
    <property type="evidence" value="ECO:0007669"/>
    <property type="project" value="UniProtKB-KW"/>
</dbReference>
<gene>
    <name evidence="2" type="ORF">GKE90_15570</name>
    <name evidence="1" type="ORF">PNE06_19770</name>
</gene>
<evidence type="ECO:0000313" key="2">
    <source>
        <dbReference type="EMBL" id="MSB50100.1"/>
    </source>
</evidence>
<protein>
    <submittedName>
        <fullName evidence="2">Nucleotidyl transferase AbiEii/AbiGii toxin family protein</fullName>
    </submittedName>
</protein>
<sequence>MIHTSKQLKDLVRNLSKGNSMQAQILIRNYMMERFLERLSRSPYRENFILKGGALVSAMVGLDTRSTMDVDTTLRGMPLTVENLSDILAEVLSIPLEDGVTFHITRIYEIMDEAEYPGIRAMLEANLETMRTPLKLDISTGDAITPREVSYQFKLMFEDRTISILAYNLETVLAEKLETILSRGIANTRMRDYYDLYILQHDVSAAYDTGDLQAAFATTCHKRGTQFAQEDGDLILSEVRESPDMGLLWSRYQKKYSYASELRWETVQDAVRALYHEAVGAI</sequence>
<accession>A0A6I2RKH0</accession>
<dbReference type="EMBL" id="WKPO01000025">
    <property type="protein sequence ID" value="MSB50100.1"/>
    <property type="molecule type" value="Genomic_DNA"/>
</dbReference>
<dbReference type="Proteomes" id="UP001211173">
    <property type="component" value="Unassembled WGS sequence"/>
</dbReference>
<reference evidence="2 3" key="1">
    <citation type="journal article" date="2019" name="Nat. Med.">
        <title>A library of human gut bacterial isolates paired with longitudinal multiomics data enables mechanistic microbiome research.</title>
        <authorList>
            <person name="Poyet M."/>
            <person name="Groussin M."/>
            <person name="Gibbons S.M."/>
            <person name="Avila-Pacheco J."/>
            <person name="Jiang X."/>
            <person name="Kearney S.M."/>
            <person name="Perrotta A.R."/>
            <person name="Berdy B."/>
            <person name="Zhao S."/>
            <person name="Lieberman T.D."/>
            <person name="Swanson P.K."/>
            <person name="Smith M."/>
            <person name="Roesemann S."/>
            <person name="Alexander J.E."/>
            <person name="Rich S.A."/>
            <person name="Livny J."/>
            <person name="Vlamakis H."/>
            <person name="Clish C."/>
            <person name="Bullock K."/>
            <person name="Deik A."/>
            <person name="Scott J."/>
            <person name="Pierce K.A."/>
            <person name="Xavier R.J."/>
            <person name="Alm E.J."/>
        </authorList>
    </citation>
    <scope>NUCLEOTIDE SEQUENCE [LARGE SCALE GENOMIC DNA]</scope>
    <source>
        <strain evidence="2 3">BIOML-A5</strain>
    </source>
</reference>
<name>A0A6I2RKH0_FLAPL</name>
<proteinExistence type="predicted"/>
<reference evidence="1" key="2">
    <citation type="submission" date="2023-01" db="EMBL/GenBank/DDBJ databases">
        <title>Human gut microbiome strain richness.</title>
        <authorList>
            <person name="Chen-Liaw A."/>
        </authorList>
    </citation>
    <scope>NUCLEOTIDE SEQUENCE</scope>
    <source>
        <strain evidence="1">1001287st1_F4_1001285I_161205</strain>
    </source>
</reference>
<evidence type="ECO:0000313" key="1">
    <source>
        <dbReference type="EMBL" id="MDB7935328.1"/>
    </source>
</evidence>
<evidence type="ECO:0000313" key="3">
    <source>
        <dbReference type="Proteomes" id="UP000429811"/>
    </source>
</evidence>
<keyword evidence="2" id="KW-0808">Transferase</keyword>
<dbReference type="AlphaFoldDB" id="A0A6I2RKH0"/>
<dbReference type="Pfam" id="PF08843">
    <property type="entry name" value="AbiEii"/>
    <property type="match status" value="1"/>
</dbReference>
<comment type="caution">
    <text evidence="2">The sequence shown here is derived from an EMBL/GenBank/DDBJ whole genome shotgun (WGS) entry which is preliminary data.</text>
</comment>
<dbReference type="RefSeq" id="WP_131971835.1">
    <property type="nucleotide sequence ID" value="NZ_BAABXT010000001.1"/>
</dbReference>
<dbReference type="EMBL" id="JAQLWV010000042">
    <property type="protein sequence ID" value="MDB7935328.1"/>
    <property type="molecule type" value="Genomic_DNA"/>
</dbReference>
<organism evidence="2 3">
    <name type="scientific">Flavonifractor plautii</name>
    <name type="common">Fusobacterium plautii</name>
    <dbReference type="NCBI Taxonomy" id="292800"/>
    <lineage>
        <taxon>Bacteria</taxon>
        <taxon>Bacillati</taxon>
        <taxon>Bacillota</taxon>
        <taxon>Clostridia</taxon>
        <taxon>Eubacteriales</taxon>
        <taxon>Oscillospiraceae</taxon>
        <taxon>Flavonifractor</taxon>
    </lineage>
</organism>
<dbReference type="Proteomes" id="UP000429811">
    <property type="component" value="Unassembled WGS sequence"/>
</dbReference>